<keyword evidence="3 5" id="KW-0460">Magnesium</keyword>
<dbReference type="InterPro" id="IPR011206">
    <property type="entry name" value="Citrate_lyase_beta/mcl1/mcl2"/>
</dbReference>
<proteinExistence type="predicted"/>
<accession>A0A6I4M974</accession>
<dbReference type="InterPro" id="IPR040442">
    <property type="entry name" value="Pyrv_kinase-like_dom_sf"/>
</dbReference>
<dbReference type="PANTHER" id="PTHR32308:SF10">
    <property type="entry name" value="CITRATE LYASE SUBUNIT BETA"/>
    <property type="match status" value="1"/>
</dbReference>
<dbReference type="GO" id="GO:0006107">
    <property type="term" value="P:oxaloacetate metabolic process"/>
    <property type="evidence" value="ECO:0007669"/>
    <property type="project" value="TreeGrafter"/>
</dbReference>
<evidence type="ECO:0000313" key="8">
    <source>
        <dbReference type="EMBL" id="MWA00321.1"/>
    </source>
</evidence>
<comment type="cofactor">
    <cofactor evidence="1">
        <name>Mg(2+)</name>
        <dbReference type="ChEBI" id="CHEBI:18420"/>
    </cofactor>
</comment>
<dbReference type="InterPro" id="IPR015813">
    <property type="entry name" value="Pyrv/PenolPyrv_kinase-like_dom"/>
</dbReference>
<reference evidence="8" key="1">
    <citation type="submission" date="2019-12" db="EMBL/GenBank/DDBJ databases">
        <title>Actinomadura physcomitrii sp. nov., a novel actinomycete isolated from moss [Physcomitrium sphaericum (Ludw) Fuernr].</title>
        <authorList>
            <person name="Zhuang X."/>
        </authorList>
    </citation>
    <scope>NUCLEOTIDE SEQUENCE [LARGE SCALE GENOMIC DNA]</scope>
    <source>
        <strain evidence="8">LD22</strain>
    </source>
</reference>
<organism evidence="8 9">
    <name type="scientific">Actinomadura physcomitrii</name>
    <dbReference type="NCBI Taxonomy" id="2650748"/>
    <lineage>
        <taxon>Bacteria</taxon>
        <taxon>Bacillati</taxon>
        <taxon>Actinomycetota</taxon>
        <taxon>Actinomycetes</taxon>
        <taxon>Streptosporangiales</taxon>
        <taxon>Thermomonosporaceae</taxon>
        <taxon>Actinomadura</taxon>
    </lineage>
</organism>
<evidence type="ECO:0000256" key="3">
    <source>
        <dbReference type="ARBA" id="ARBA00022842"/>
    </source>
</evidence>
<sequence>MTGPEHPHRTWLYVPGDRRDRIGKALDSAADAVILDLEDAVATGAKETARRTVAAVLAEGRRAYVRINAPGTPDGTADIGLLASAPGALAGVRIPKCEDPDALRRVADALGVPVFPVLESALGVENALALATAHPLVAGISLGEADLSADLRVTGGDALAWPRSRVVVAARAAGLPSPPQSVWTAVRDLDGLRADTAAGHRAGFFGRSVIHPAQIPVVHEACAPDPGDVAWARDLMDRLTARDGTAGAAAWIDSAGRFVDKAVVERARWILAVAASAHRPAAPQEAAPQKAAPQKAAPQKEGSPS</sequence>
<protein>
    <submittedName>
        <fullName evidence="8">CoA ester lyase</fullName>
    </submittedName>
</protein>
<feature type="region of interest" description="Disordered" evidence="6">
    <location>
        <begin position="277"/>
        <end position="305"/>
    </location>
</feature>
<dbReference type="RefSeq" id="WP_151592855.1">
    <property type="nucleotide sequence ID" value="NZ_WBMS02000005.1"/>
</dbReference>
<dbReference type="SUPFAM" id="SSF51621">
    <property type="entry name" value="Phosphoenolpyruvate/pyruvate domain"/>
    <property type="match status" value="1"/>
</dbReference>
<evidence type="ECO:0000256" key="4">
    <source>
        <dbReference type="PIRSR" id="PIRSR015582-1"/>
    </source>
</evidence>
<feature type="binding site" evidence="4">
    <location>
        <position position="66"/>
    </location>
    <ligand>
        <name>substrate</name>
    </ligand>
</feature>
<gene>
    <name evidence="8" type="ORF">F8568_008030</name>
</gene>
<name>A0A6I4M974_9ACTN</name>
<dbReference type="InterPro" id="IPR005000">
    <property type="entry name" value="Aldolase/citrate-lyase_domain"/>
</dbReference>
<feature type="binding site" evidence="4">
    <location>
        <position position="119"/>
    </location>
    <ligand>
        <name>substrate</name>
    </ligand>
</feature>
<keyword evidence="2 5" id="KW-0479">Metal-binding</keyword>
<evidence type="ECO:0000256" key="2">
    <source>
        <dbReference type="ARBA" id="ARBA00022723"/>
    </source>
</evidence>
<feature type="domain" description="HpcH/HpaI aldolase/citrate lyase" evidence="7">
    <location>
        <begin position="9"/>
        <end position="212"/>
    </location>
</feature>
<evidence type="ECO:0000256" key="1">
    <source>
        <dbReference type="ARBA" id="ARBA00001946"/>
    </source>
</evidence>
<evidence type="ECO:0000256" key="6">
    <source>
        <dbReference type="SAM" id="MobiDB-lite"/>
    </source>
</evidence>
<comment type="caution">
    <text evidence="8">The sequence shown here is derived from an EMBL/GenBank/DDBJ whole genome shotgun (WGS) entry which is preliminary data.</text>
</comment>
<evidence type="ECO:0000256" key="5">
    <source>
        <dbReference type="PIRSR" id="PIRSR015582-2"/>
    </source>
</evidence>
<dbReference type="GO" id="GO:0016829">
    <property type="term" value="F:lyase activity"/>
    <property type="evidence" value="ECO:0007669"/>
    <property type="project" value="UniProtKB-KW"/>
</dbReference>
<keyword evidence="9" id="KW-1185">Reference proteome</keyword>
<dbReference type="PIRSF" id="PIRSF015582">
    <property type="entry name" value="Cit_lyase_B"/>
    <property type="match status" value="1"/>
</dbReference>
<dbReference type="AlphaFoldDB" id="A0A6I4M974"/>
<dbReference type="GO" id="GO:0000287">
    <property type="term" value="F:magnesium ion binding"/>
    <property type="evidence" value="ECO:0007669"/>
    <property type="project" value="TreeGrafter"/>
</dbReference>
<dbReference type="Proteomes" id="UP000462055">
    <property type="component" value="Unassembled WGS sequence"/>
</dbReference>
<evidence type="ECO:0000259" key="7">
    <source>
        <dbReference type="Pfam" id="PF03328"/>
    </source>
</evidence>
<dbReference type="Gene3D" id="3.20.20.60">
    <property type="entry name" value="Phosphoenolpyruvate-binding domains"/>
    <property type="match status" value="1"/>
</dbReference>
<feature type="binding site" evidence="5">
    <location>
        <position position="146"/>
    </location>
    <ligand>
        <name>Mg(2+)</name>
        <dbReference type="ChEBI" id="CHEBI:18420"/>
    </ligand>
</feature>
<keyword evidence="8" id="KW-0456">Lyase</keyword>
<dbReference type="EMBL" id="WBMS02000005">
    <property type="protein sequence ID" value="MWA00321.1"/>
    <property type="molecule type" value="Genomic_DNA"/>
</dbReference>
<dbReference type="Pfam" id="PF03328">
    <property type="entry name" value="HpcH_HpaI"/>
    <property type="match status" value="1"/>
</dbReference>
<dbReference type="PANTHER" id="PTHR32308">
    <property type="entry name" value="LYASE BETA SUBUNIT, PUTATIVE (AFU_ORTHOLOGUE AFUA_4G13030)-RELATED"/>
    <property type="match status" value="1"/>
</dbReference>
<feature type="binding site" evidence="5">
    <location>
        <position position="119"/>
    </location>
    <ligand>
        <name>Mg(2+)</name>
        <dbReference type="ChEBI" id="CHEBI:18420"/>
    </ligand>
</feature>
<evidence type="ECO:0000313" key="9">
    <source>
        <dbReference type="Proteomes" id="UP000462055"/>
    </source>
</evidence>